<accession>A0ABM0GUQ3</accession>
<organism evidence="3 4">
    <name type="scientific">Saccoglossus kowalevskii</name>
    <name type="common">Acorn worm</name>
    <dbReference type="NCBI Taxonomy" id="10224"/>
    <lineage>
        <taxon>Eukaryota</taxon>
        <taxon>Metazoa</taxon>
        <taxon>Hemichordata</taxon>
        <taxon>Enteropneusta</taxon>
        <taxon>Harrimaniidae</taxon>
        <taxon>Saccoglossus</taxon>
    </lineage>
</organism>
<dbReference type="Pfam" id="PF13621">
    <property type="entry name" value="Cupin_8"/>
    <property type="match status" value="1"/>
</dbReference>
<dbReference type="InterPro" id="IPR041667">
    <property type="entry name" value="Cupin_8"/>
</dbReference>
<gene>
    <name evidence="4" type="primary">LOC100372336</name>
</gene>
<protein>
    <submittedName>
        <fullName evidence="4">Lysine-specific demethylase 8-like</fullName>
    </submittedName>
</protein>
<dbReference type="Gene3D" id="2.60.120.650">
    <property type="entry name" value="Cupin"/>
    <property type="match status" value="1"/>
</dbReference>
<keyword evidence="1" id="KW-0732">Signal</keyword>
<feature type="domain" description="JmjC" evidence="2">
    <location>
        <begin position="118"/>
        <end position="278"/>
    </location>
</feature>
<dbReference type="Proteomes" id="UP000694865">
    <property type="component" value="Unplaced"/>
</dbReference>
<name>A0ABM0GUQ3_SACKO</name>
<evidence type="ECO:0000313" key="3">
    <source>
        <dbReference type="Proteomes" id="UP000694865"/>
    </source>
</evidence>
<dbReference type="InterPro" id="IPR003347">
    <property type="entry name" value="JmjC_dom"/>
</dbReference>
<keyword evidence="3" id="KW-1185">Reference proteome</keyword>
<evidence type="ECO:0000259" key="2">
    <source>
        <dbReference type="PROSITE" id="PS51184"/>
    </source>
</evidence>
<dbReference type="PANTHER" id="PTHR12461:SF35">
    <property type="entry name" value="JMJC DOMAIN-CONTAINING PROTEIN"/>
    <property type="match status" value="1"/>
</dbReference>
<dbReference type="RefSeq" id="XP_002737753.2">
    <property type="nucleotide sequence ID" value="XM_002737707.2"/>
</dbReference>
<reference evidence="4" key="1">
    <citation type="submission" date="2025-08" db="UniProtKB">
        <authorList>
            <consortium name="RefSeq"/>
        </authorList>
    </citation>
    <scope>IDENTIFICATION</scope>
    <source>
        <tissue evidence="4">Testes</tissue>
    </source>
</reference>
<feature type="chain" id="PRO_5047514307" evidence="1">
    <location>
        <begin position="20"/>
        <end position="298"/>
    </location>
</feature>
<evidence type="ECO:0000256" key="1">
    <source>
        <dbReference type="SAM" id="SignalP"/>
    </source>
</evidence>
<dbReference type="GeneID" id="100372336"/>
<dbReference type="PROSITE" id="PS51184">
    <property type="entry name" value="JMJC"/>
    <property type="match status" value="1"/>
</dbReference>
<proteinExistence type="predicted"/>
<dbReference type="PANTHER" id="PTHR12461">
    <property type="entry name" value="HYPOXIA-INDUCIBLE FACTOR 1 ALPHA INHIBITOR-RELATED"/>
    <property type="match status" value="1"/>
</dbReference>
<sequence>MKFLFIITVVLLAVQFCHCTEHPRGHLQPLGSHQPPEGDIEKIDVIPPPDVFYNKYIKRSKPVIFKDAAKALPGFSLWNDDYLRTEYGDNIVRVDFGKKENRAHSADPMPLAEFLDIYKSSDRYLVDTLPEPMWKEFMLLPCITCGGFTKRLQDAVLWFSNGGTKSFLHMDTVDNIICMISGHKKWFYVDIKYIDHVDFDHKEGDYCAVDVDKVDMYRYPGLQDVPWWSADLAPGDCMYVPYGWSHQVTSISRNIAVNIWWTPIEQFNISDCQAAVDSGSLGAASLSHFNFTPAEQFR</sequence>
<dbReference type="SUPFAM" id="SSF51197">
    <property type="entry name" value="Clavaminate synthase-like"/>
    <property type="match status" value="1"/>
</dbReference>
<feature type="signal peptide" evidence="1">
    <location>
        <begin position="1"/>
        <end position="19"/>
    </location>
</feature>
<evidence type="ECO:0000313" key="4">
    <source>
        <dbReference type="RefSeq" id="XP_002737753.2"/>
    </source>
</evidence>